<dbReference type="Gene3D" id="1.10.287.950">
    <property type="entry name" value="Methyl-accepting chemotaxis protein"/>
    <property type="match status" value="1"/>
</dbReference>
<dbReference type="PROSITE" id="PS50111">
    <property type="entry name" value="CHEMOTAXIS_TRANSDUC_2"/>
    <property type="match status" value="1"/>
</dbReference>
<dbReference type="InterPro" id="IPR003660">
    <property type="entry name" value="HAMP_dom"/>
</dbReference>
<dbReference type="PANTHER" id="PTHR32089">
    <property type="entry name" value="METHYL-ACCEPTING CHEMOTAXIS PROTEIN MCPB"/>
    <property type="match status" value="1"/>
</dbReference>
<dbReference type="GO" id="GO:0005886">
    <property type="term" value="C:plasma membrane"/>
    <property type="evidence" value="ECO:0007669"/>
    <property type="project" value="UniProtKB-SubCell"/>
</dbReference>
<evidence type="ECO:0000313" key="11">
    <source>
        <dbReference type="EMBL" id="NEW06369.1"/>
    </source>
</evidence>
<dbReference type="PRINTS" id="PR00260">
    <property type="entry name" value="CHEMTRNSDUCR"/>
</dbReference>
<dbReference type="Pfam" id="PF00015">
    <property type="entry name" value="MCPsignal"/>
    <property type="match status" value="1"/>
</dbReference>
<evidence type="ECO:0000259" key="9">
    <source>
        <dbReference type="PROSITE" id="PS50111"/>
    </source>
</evidence>
<feature type="domain" description="Methyl-accepting transducer" evidence="9">
    <location>
        <begin position="293"/>
        <end position="529"/>
    </location>
</feature>
<dbReference type="InterPro" id="IPR024478">
    <property type="entry name" value="HlyB_4HB_MCP"/>
</dbReference>
<evidence type="ECO:0000259" key="10">
    <source>
        <dbReference type="PROSITE" id="PS50885"/>
    </source>
</evidence>
<dbReference type="InterPro" id="IPR004090">
    <property type="entry name" value="Chemotax_Me-accpt_rcpt"/>
</dbReference>
<dbReference type="CDD" id="cd06225">
    <property type="entry name" value="HAMP"/>
    <property type="match status" value="1"/>
</dbReference>
<evidence type="ECO:0000256" key="3">
    <source>
        <dbReference type="ARBA" id="ARBA00023136"/>
    </source>
</evidence>
<dbReference type="AlphaFoldDB" id="A0A6G3ZXQ7"/>
<keyword evidence="8" id="KW-0812">Transmembrane</keyword>
<dbReference type="Pfam" id="PF00672">
    <property type="entry name" value="HAMP"/>
    <property type="match status" value="1"/>
</dbReference>
<evidence type="ECO:0000256" key="4">
    <source>
        <dbReference type="ARBA" id="ARBA00023224"/>
    </source>
</evidence>
<dbReference type="SUPFAM" id="SSF58104">
    <property type="entry name" value="Methyl-accepting chemotaxis protein (MCP) signaling domain"/>
    <property type="match status" value="1"/>
</dbReference>
<comment type="caution">
    <text evidence="11">The sequence shown here is derived from an EMBL/GenBank/DDBJ whole genome shotgun (WGS) entry which is preliminary data.</text>
</comment>
<organism evidence="11">
    <name type="scientific">Paenibacillus sp. SYP-B3998</name>
    <dbReference type="NCBI Taxonomy" id="2678564"/>
    <lineage>
        <taxon>Bacteria</taxon>
        <taxon>Bacillati</taxon>
        <taxon>Bacillota</taxon>
        <taxon>Bacilli</taxon>
        <taxon>Bacillales</taxon>
        <taxon>Paenibacillaceae</taxon>
        <taxon>Paenibacillus</taxon>
    </lineage>
</organism>
<evidence type="ECO:0000256" key="7">
    <source>
        <dbReference type="SAM" id="Coils"/>
    </source>
</evidence>
<keyword evidence="3 8" id="KW-0472">Membrane</keyword>
<keyword evidence="7" id="KW-0175">Coiled coil</keyword>
<evidence type="ECO:0000256" key="8">
    <source>
        <dbReference type="SAM" id="Phobius"/>
    </source>
</evidence>
<comment type="similarity">
    <text evidence="5">Belongs to the methyl-accepting chemotaxis (MCP) protein family.</text>
</comment>
<evidence type="ECO:0000256" key="5">
    <source>
        <dbReference type="ARBA" id="ARBA00029447"/>
    </source>
</evidence>
<evidence type="ECO:0000256" key="1">
    <source>
        <dbReference type="ARBA" id="ARBA00004236"/>
    </source>
</evidence>
<evidence type="ECO:0000256" key="2">
    <source>
        <dbReference type="ARBA" id="ARBA00022475"/>
    </source>
</evidence>
<dbReference type="CDD" id="cd11386">
    <property type="entry name" value="MCP_signal"/>
    <property type="match status" value="1"/>
</dbReference>
<dbReference type="SMART" id="SM00283">
    <property type="entry name" value="MA"/>
    <property type="match status" value="1"/>
</dbReference>
<dbReference type="SMART" id="SM00304">
    <property type="entry name" value="HAMP"/>
    <property type="match status" value="2"/>
</dbReference>
<dbReference type="Pfam" id="PF12729">
    <property type="entry name" value="4HB_MCP_1"/>
    <property type="match status" value="1"/>
</dbReference>
<protein>
    <submittedName>
        <fullName evidence="11">Methyl-accepting chemotaxis protein</fullName>
    </submittedName>
</protein>
<keyword evidence="8" id="KW-1133">Transmembrane helix</keyword>
<accession>A0A6G3ZXQ7</accession>
<reference evidence="11" key="1">
    <citation type="submission" date="2020-02" db="EMBL/GenBank/DDBJ databases">
        <authorList>
            <person name="Shen X.-R."/>
            <person name="Zhang Y.-X."/>
        </authorList>
    </citation>
    <scope>NUCLEOTIDE SEQUENCE</scope>
    <source>
        <strain evidence="11">SYP-B3998</strain>
    </source>
</reference>
<keyword evidence="4 6" id="KW-0807">Transducer</keyword>
<proteinExistence type="inferred from homology"/>
<dbReference type="GO" id="GO:0007165">
    <property type="term" value="P:signal transduction"/>
    <property type="evidence" value="ECO:0007669"/>
    <property type="project" value="UniProtKB-KW"/>
</dbReference>
<dbReference type="RefSeq" id="WP_163945036.1">
    <property type="nucleotide sequence ID" value="NZ_JAAIKC010000002.1"/>
</dbReference>
<dbReference type="PROSITE" id="PS50885">
    <property type="entry name" value="HAMP"/>
    <property type="match status" value="1"/>
</dbReference>
<gene>
    <name evidence="11" type="ORF">GK047_10135</name>
</gene>
<sequence length="579" mass="63028">MFKNQVKLTVGMKLALSFSVLLILLIGLGTSSLNRERVMQDKTQEIAGSWLSGVEIANNVNYMTEHILSLQFKILTHPDASKKLSYEQEAQKTFQVIDTELNEYAKTFASPEDQANTEQLKEKWSKFQETFKRADEIGKQINLITGSASKEKDITKLMDESEKSFEDMQTNLDQMVKINKDGAMQAKQESLTIYNSNVVRGIIIIVISVLIGITLVIVMNKMISRPVRKVSELLGQVAKGDLSIERMELKQRDEIGNLVQSMNEMVATLKSTIFKIQDASTTVAASSQQLLASSEQNTEATKHVTISIQEVAAGSENQLQSATETSRAMEEMAVGIQRIAETTTEVSELSQDAANHANRGNESIQSVVEKMNNISRSVDESEQEMKMLEIHSESIGEVVKLIGDIAGQTSLLALNASIESARAGEHGKGFAVVANEVKKLAEQSTNSVQKINDLISAIQKDTAKSVLTMGRSLQEVKYGLSAVTEAEKAFEKIVTTSGLLSEKVQEVAASAQEMAASSEEVAASVQEMSSLAKRASGSAQTVAASTEEQLASVEEITSSSLSLSHTAQELAEVVGTFKV</sequence>
<dbReference type="GO" id="GO:0004888">
    <property type="term" value="F:transmembrane signaling receptor activity"/>
    <property type="evidence" value="ECO:0007669"/>
    <property type="project" value="InterPro"/>
</dbReference>
<comment type="subcellular location">
    <subcellularLocation>
        <location evidence="1">Cell membrane</location>
    </subcellularLocation>
</comment>
<dbReference type="GO" id="GO:0006935">
    <property type="term" value="P:chemotaxis"/>
    <property type="evidence" value="ECO:0007669"/>
    <property type="project" value="InterPro"/>
</dbReference>
<keyword evidence="2" id="KW-1003">Cell membrane</keyword>
<dbReference type="EMBL" id="JAAIKC010000002">
    <property type="protein sequence ID" value="NEW06369.1"/>
    <property type="molecule type" value="Genomic_DNA"/>
</dbReference>
<feature type="coiled-coil region" evidence="7">
    <location>
        <begin position="339"/>
        <end position="391"/>
    </location>
</feature>
<feature type="transmembrane region" description="Helical" evidence="8">
    <location>
        <begin position="198"/>
        <end position="219"/>
    </location>
</feature>
<dbReference type="InterPro" id="IPR004089">
    <property type="entry name" value="MCPsignal_dom"/>
</dbReference>
<evidence type="ECO:0000256" key="6">
    <source>
        <dbReference type="PROSITE-ProRule" id="PRU00284"/>
    </source>
</evidence>
<feature type="domain" description="HAMP" evidence="10">
    <location>
        <begin position="221"/>
        <end position="274"/>
    </location>
</feature>
<name>A0A6G3ZXQ7_9BACL</name>
<dbReference type="PANTHER" id="PTHR32089:SF112">
    <property type="entry name" value="LYSOZYME-LIKE PROTEIN-RELATED"/>
    <property type="match status" value="1"/>
</dbReference>
<dbReference type="Gene3D" id="6.10.340.10">
    <property type="match status" value="1"/>
</dbReference>